<evidence type="ECO:0000313" key="2">
    <source>
        <dbReference type="Proteomes" id="UP000240912"/>
    </source>
</evidence>
<gene>
    <name evidence="1" type="ORF">C7T94_04125</name>
</gene>
<comment type="caution">
    <text evidence="1">The sequence shown here is derived from an EMBL/GenBank/DDBJ whole genome shotgun (WGS) entry which is preliminary data.</text>
</comment>
<name>A0A2T3HNA3_9SPHI</name>
<reference evidence="1 2" key="1">
    <citation type="submission" date="2018-03" db="EMBL/GenBank/DDBJ databases">
        <authorList>
            <person name="Keele B.F."/>
        </authorList>
    </citation>
    <scope>NUCLEOTIDE SEQUENCE [LARGE SCALE GENOMIC DNA]</scope>
    <source>
        <strain evidence="1 2">YL28-9</strain>
    </source>
</reference>
<dbReference type="AlphaFoldDB" id="A0A2T3HNA3"/>
<sequence>MKVRKTHFRNACAGPAVSEVLEDSQLNKMNKTDIPDRLILNNQYLSGKRHFLYMHVMNDSSCPDPGDVGINFFLVVAGNFRSFCKLVVINPIPYVYHNYRSQLER</sequence>
<accession>A0A2T3HNA3</accession>
<organism evidence="1 2">
    <name type="scientific">Pedobacter yulinensis</name>
    <dbReference type="NCBI Taxonomy" id="2126353"/>
    <lineage>
        <taxon>Bacteria</taxon>
        <taxon>Pseudomonadati</taxon>
        <taxon>Bacteroidota</taxon>
        <taxon>Sphingobacteriia</taxon>
        <taxon>Sphingobacteriales</taxon>
        <taxon>Sphingobacteriaceae</taxon>
        <taxon>Pedobacter</taxon>
    </lineage>
</organism>
<evidence type="ECO:0000313" key="1">
    <source>
        <dbReference type="EMBL" id="PST83938.1"/>
    </source>
</evidence>
<dbReference type="Proteomes" id="UP000240912">
    <property type="component" value="Unassembled WGS sequence"/>
</dbReference>
<proteinExistence type="predicted"/>
<keyword evidence="2" id="KW-1185">Reference proteome</keyword>
<dbReference type="EMBL" id="PYLS01000004">
    <property type="protein sequence ID" value="PST83938.1"/>
    <property type="molecule type" value="Genomic_DNA"/>
</dbReference>
<protein>
    <submittedName>
        <fullName evidence="1">Uncharacterized protein</fullName>
    </submittedName>
</protein>